<keyword evidence="1" id="KW-0472">Membrane</keyword>
<reference evidence="2" key="1">
    <citation type="submission" date="2020-08" db="EMBL/GenBank/DDBJ databases">
        <title>Bridging the membrane lipid divide: bacteria of the FCB group superphylum have the potential to synthesize archaeal ether lipids.</title>
        <authorList>
            <person name="Villanueva L."/>
            <person name="von Meijenfeldt F.A.B."/>
            <person name="Westbye A.B."/>
            <person name="Yadav S."/>
            <person name="Hopmans E.C."/>
            <person name="Dutilh B.E."/>
            <person name="Sinninghe Damste J.S."/>
        </authorList>
    </citation>
    <scope>NUCLEOTIDE SEQUENCE</scope>
    <source>
        <strain evidence="2">NIOZ-UU159</strain>
    </source>
</reference>
<evidence type="ECO:0000256" key="1">
    <source>
        <dbReference type="SAM" id="Phobius"/>
    </source>
</evidence>
<feature type="transmembrane region" description="Helical" evidence="1">
    <location>
        <begin position="558"/>
        <end position="577"/>
    </location>
</feature>
<protein>
    <submittedName>
        <fullName evidence="2">Uncharacterized protein</fullName>
    </submittedName>
</protein>
<gene>
    <name evidence="2" type="ORF">NIOZUU159_00269</name>
</gene>
<keyword evidence="1" id="KW-1133">Transmembrane helix</keyword>
<feature type="transmembrane region" description="Helical" evidence="1">
    <location>
        <begin position="134"/>
        <end position="152"/>
    </location>
</feature>
<feature type="transmembrane region" description="Helical" evidence="1">
    <location>
        <begin position="52"/>
        <end position="73"/>
    </location>
</feature>
<proteinExistence type="predicted"/>
<name>A0A7S9SUI9_9VIRU</name>
<feature type="transmembrane region" description="Helical" evidence="1">
    <location>
        <begin position="12"/>
        <end position="32"/>
    </location>
</feature>
<evidence type="ECO:0000313" key="2">
    <source>
        <dbReference type="EMBL" id="QPI16774.1"/>
    </source>
</evidence>
<sequence length="601" mass="70223">MSNFTIIRQKLVVIFIIIVFIISSLVFLNSVYNALFVWYDSDNSENVNDMNVPVSTMFGYKILLNSFVVKGNCTNYNKDIVLTININTILFKIYNLIFTFFVLIILISIIAEYVGRRKTSEIIGDSFYVENQNIIYVGLASALILFIISNNFNNPGNNYYNKYEDDQSTFENYLYGEYNKIIDNKDKLIRIIKNTNKNNFYNMEINDHFDIDTRSEIETNDKTICFNILKLCKKLCIINKDTSVDVVKVFSKFIDNCEKSNLNVGDSNKNMYLENIENFNSLTISTNNTKIIDVINEKLNDNINNGGTSYLSKKELLEISTFFNNENENEYYIKYTKYNDGDGSSDVTKYFKVTNKPKDKKNFIDKIFNEYIIANFEAYFGDLKCIFGELDFLNNNFKSILSLLWWGDGVSKNIDNKNNEEELEPIFFSSLLTKKYLKGVCYDYRDVNHEYYNKYFIELKDYTIKQVGYEKSEKSFIEMMNEAKKSMYWDLFLIKGIATGVIIFTLANIVLKKYYNEYSPKTLLEIDKKIILSKIDDNIYDAVKYENFIKPLLKEGNYNVNIVLSIIIILLLLKVIPGYTYPIKTIRFDESNIVKINCNET</sequence>
<feature type="transmembrane region" description="Helical" evidence="1">
    <location>
        <begin position="488"/>
        <end position="511"/>
    </location>
</feature>
<organism evidence="2">
    <name type="scientific">Virus NIOZ-UU159</name>
    <dbReference type="NCBI Taxonomy" id="2763270"/>
    <lineage>
        <taxon>Viruses</taxon>
    </lineage>
</organism>
<accession>A0A7S9SUI9</accession>
<dbReference type="EMBL" id="MW030602">
    <property type="protein sequence ID" value="QPI16774.1"/>
    <property type="molecule type" value="Genomic_DNA"/>
</dbReference>
<keyword evidence="1" id="KW-0812">Transmembrane</keyword>
<feature type="transmembrane region" description="Helical" evidence="1">
    <location>
        <begin position="93"/>
        <end position="114"/>
    </location>
</feature>